<evidence type="ECO:0000256" key="13">
    <source>
        <dbReference type="SAM" id="Phobius"/>
    </source>
</evidence>
<evidence type="ECO:0000259" key="14">
    <source>
        <dbReference type="PROSITE" id="PS50004"/>
    </source>
</evidence>
<keyword evidence="13" id="KW-1133">Transmembrane helix</keyword>
<dbReference type="InterPro" id="IPR000884">
    <property type="entry name" value="TSP1_rpt"/>
</dbReference>
<dbReference type="SUPFAM" id="SSF82895">
    <property type="entry name" value="TSP-1 type 1 repeat"/>
    <property type="match status" value="4"/>
</dbReference>
<dbReference type="InterPro" id="IPR003112">
    <property type="entry name" value="Olfac-like_dom"/>
</dbReference>
<sequence>RAAPSAEFSVDRARHLMSFLTMLGPSPDWNVGLSAEDLCTKECGWAQKVVQDLIPWDAGTDSGLTYESPNKPTVPQEKIRPLTSLDHPQSPFYDPEGGPITSVARVVIERIARKGEQCNIVPDNVDDIVADLAQEEKEEDDTPETCIYSNWSPWSACSSSTCEKGKRMRQRMLKAQLDLSVACPHTQDFEPCMGPGCSDEDASTCMMSEWITWSPCSVSCGMGMRSRERYVKQFPEDGSTCTLPTEETEKCIVNEDCSPSSCLMSEWGEWEECSATCGMGMRKRQRMVKMPPSDGTMCKVDLTQVEKCMMPECPTDCMVSEWSEWSECNKSCGKGHMIRTRMIKLEPQFGGALCPETVQRKKCKIRKCNKGSSDEKKRRKEAREKRRSKQTREEPEDEQHPALSSAFRLQLLKLSEAAPFMLHLDVLQVLRDDHPAALPGVVEVLHGHPEALLVYLVPIPAALPGVAEVLQSMALEPSRCPLAMAMSPGIAPLTVPCFSSFVFFLTDVSVSLLSLVVTACGLALFGVSLFVSWKLCWIPWRERGLIPGCKDNQDQSTYTDVEINDNDYSEDYVKESTTVPESAMKISHTSPDIPLEAQTEVKENCIHNVRMHRQTTEPTSSVRHNSIRRQLNLSNPDFTIQQFQKQDSLTGLGRIKPELYKQRSVDTDDGRRNNSKACGKLNFILKYDCDLEQLIVKIHKAVELPAKDFSGTSDPYVKIYLLPDRKTKHQTKVHRKTLNPVFDEVFLFPVAYNELPTRKLHFSVYDFDRFSRHDMIGQVVVDNFLDLVDFPRETNLWRDIQHVTTDRLTKCHEESSKYAQELYDFSTETRSKLDSLNTYKSELKNQVDNVVTRVEKIERDVDYLEAQTSQQPCIEVDENLLKEQVREAEGKKKAKLKPIPDCDGMLTSIKSLKIVKKSGDTQGSWMKDPAKDSPKIYFLSGSKNDMFMEFSNMKAFTEGNAAKNITLPFPWQGTGHVVYNGFLYFHKSGSTNEIIKYHIRSKNVTDSMILPNAGQVPAYQLSPYTFIDLALDEQGLWSIHADPDINGNIVLTKIDRGSLAVEHSWDTTCTSKEAEAAFLICGTLFVAYNSEYGGRSRIQCIYDAHDIASSDDMPTLYFPKSYTRHSVMHYNFKEKQIYSWDDGYQTLYKVTTKKSESP</sequence>
<name>A0A8X7X8U5_POLSE</name>
<feature type="domain" description="Spondin" evidence="15">
    <location>
        <begin position="1"/>
        <end position="91"/>
    </location>
</feature>
<protein>
    <submittedName>
        <fullName evidence="17">SPON1 protein</fullName>
    </submittedName>
</protein>
<keyword evidence="13" id="KW-0472">Membrane</keyword>
<dbReference type="Pfam" id="PF06468">
    <property type="entry name" value="Spond_N"/>
    <property type="match status" value="1"/>
</dbReference>
<dbReference type="PRINTS" id="PR00399">
    <property type="entry name" value="SYNAPTOTAGMN"/>
</dbReference>
<dbReference type="GO" id="GO:0016020">
    <property type="term" value="C:membrane"/>
    <property type="evidence" value="ECO:0007669"/>
    <property type="project" value="InterPro"/>
</dbReference>
<comment type="subcellular location">
    <subcellularLocation>
        <location evidence="1">Secreted</location>
        <location evidence="1">Extracellular space</location>
        <location evidence="1">Extracellular matrix</location>
    </subcellularLocation>
</comment>
<dbReference type="PANTHER" id="PTHR11311:SF16">
    <property type="entry name" value="SPONDIN-1"/>
    <property type="match status" value="1"/>
</dbReference>
<feature type="coiled-coil region" evidence="11">
    <location>
        <begin position="840"/>
        <end position="867"/>
    </location>
</feature>
<dbReference type="Proteomes" id="UP000886611">
    <property type="component" value="Unassembled WGS sequence"/>
</dbReference>
<dbReference type="PROSITE" id="PS50004">
    <property type="entry name" value="C2"/>
    <property type="match status" value="1"/>
</dbReference>
<evidence type="ECO:0000313" key="18">
    <source>
        <dbReference type="Proteomes" id="UP000886611"/>
    </source>
</evidence>
<dbReference type="Gene3D" id="2.60.40.2130">
    <property type="entry name" value="F-spondin domain"/>
    <property type="match status" value="1"/>
</dbReference>
<keyword evidence="5" id="KW-0732">Signal</keyword>
<comment type="caution">
    <text evidence="17">The sequence shown here is derived from an EMBL/GenBank/DDBJ whole genome shotgun (WGS) entry which is preliminary data.</text>
</comment>
<dbReference type="PRINTS" id="PR00360">
    <property type="entry name" value="C2DOMAIN"/>
</dbReference>
<dbReference type="PANTHER" id="PTHR11311">
    <property type="entry name" value="SPONDIN"/>
    <property type="match status" value="1"/>
</dbReference>
<dbReference type="Gene3D" id="2.20.100.10">
    <property type="entry name" value="Thrombospondin type-1 (TSP1) repeat"/>
    <property type="match status" value="4"/>
</dbReference>
<dbReference type="Pfam" id="PF19028">
    <property type="entry name" value="TSP1_spondin"/>
    <property type="match status" value="1"/>
</dbReference>
<evidence type="ECO:0000256" key="12">
    <source>
        <dbReference type="SAM" id="MobiDB-lite"/>
    </source>
</evidence>
<dbReference type="Pfam" id="PF02191">
    <property type="entry name" value="OLF"/>
    <property type="match status" value="1"/>
</dbReference>
<dbReference type="InterPro" id="IPR044004">
    <property type="entry name" value="TSP1_spondin_dom"/>
</dbReference>
<dbReference type="Pfam" id="PF00168">
    <property type="entry name" value="C2"/>
    <property type="match status" value="1"/>
</dbReference>
<keyword evidence="4" id="KW-0479">Metal-binding</keyword>
<dbReference type="FunFam" id="2.20.100.10:FF:000013">
    <property type="entry name" value="Spondin 1a"/>
    <property type="match status" value="2"/>
</dbReference>
<dbReference type="SMART" id="SM00239">
    <property type="entry name" value="C2"/>
    <property type="match status" value="1"/>
</dbReference>
<dbReference type="FunFam" id="2.60.40.150:FF:000011">
    <property type="entry name" value="Synaptotagmin 6"/>
    <property type="match status" value="1"/>
</dbReference>
<keyword evidence="18" id="KW-1185">Reference proteome</keyword>
<gene>
    <name evidence="17" type="primary">Spon1</name>
    <name evidence="17" type="ORF">GTO96_0000377</name>
</gene>
<dbReference type="GO" id="GO:0007155">
    <property type="term" value="P:cell adhesion"/>
    <property type="evidence" value="ECO:0007669"/>
    <property type="project" value="UniProtKB-KW"/>
</dbReference>
<reference evidence="17 18" key="1">
    <citation type="journal article" date="2021" name="Cell">
        <title>Tracing the genetic footprints of vertebrate landing in non-teleost ray-finned fishes.</title>
        <authorList>
            <person name="Bi X."/>
            <person name="Wang K."/>
            <person name="Yang L."/>
            <person name="Pan H."/>
            <person name="Jiang H."/>
            <person name="Wei Q."/>
            <person name="Fang M."/>
            <person name="Yu H."/>
            <person name="Zhu C."/>
            <person name="Cai Y."/>
            <person name="He Y."/>
            <person name="Gan X."/>
            <person name="Zeng H."/>
            <person name="Yu D."/>
            <person name="Zhu Y."/>
            <person name="Jiang H."/>
            <person name="Qiu Q."/>
            <person name="Yang H."/>
            <person name="Zhang Y.E."/>
            <person name="Wang W."/>
            <person name="Zhu M."/>
            <person name="He S."/>
            <person name="Zhang G."/>
        </authorList>
    </citation>
    <scope>NUCLEOTIDE SEQUENCE [LARGE SCALE GENOMIC DNA]</scope>
    <source>
        <strain evidence="17">Bchr_013</strain>
    </source>
</reference>
<dbReference type="SMART" id="SM00284">
    <property type="entry name" value="OLF"/>
    <property type="match status" value="1"/>
</dbReference>
<keyword evidence="7" id="KW-0130">Cell adhesion</keyword>
<comment type="caution">
    <text evidence="10">Lacks conserved residue(s) required for the propagation of feature annotation.</text>
</comment>
<feature type="compositionally biased region" description="Basic and acidic residues" evidence="12">
    <location>
        <begin position="372"/>
        <end position="384"/>
    </location>
</feature>
<evidence type="ECO:0000256" key="2">
    <source>
        <dbReference type="ARBA" id="ARBA00022525"/>
    </source>
</evidence>
<keyword evidence="2" id="KW-0964">Secreted</keyword>
<dbReference type="EMBL" id="JAATIS010004040">
    <property type="protein sequence ID" value="KAG2463279.1"/>
    <property type="molecule type" value="Genomic_DNA"/>
</dbReference>
<dbReference type="InterPro" id="IPR035892">
    <property type="entry name" value="C2_domain_sf"/>
</dbReference>
<dbReference type="InterPro" id="IPR001565">
    <property type="entry name" value="Synaptotagmin"/>
</dbReference>
<feature type="transmembrane region" description="Helical" evidence="13">
    <location>
        <begin position="482"/>
        <end position="506"/>
    </location>
</feature>
<proteinExistence type="predicted"/>
<keyword evidence="6" id="KW-0677">Repeat</keyword>
<dbReference type="GO" id="GO:0031012">
    <property type="term" value="C:extracellular matrix"/>
    <property type="evidence" value="ECO:0007669"/>
    <property type="project" value="TreeGrafter"/>
</dbReference>
<feature type="domain" description="Olfactomedin-like" evidence="16">
    <location>
        <begin position="901"/>
        <end position="1154"/>
    </location>
</feature>
<feature type="domain" description="C2" evidence="14">
    <location>
        <begin position="677"/>
        <end position="798"/>
    </location>
</feature>
<evidence type="ECO:0000256" key="5">
    <source>
        <dbReference type="ARBA" id="ARBA00022729"/>
    </source>
</evidence>
<dbReference type="SUPFAM" id="SSF49562">
    <property type="entry name" value="C2 domain (Calcium/lipid-binding domain, CaLB)"/>
    <property type="match status" value="1"/>
</dbReference>
<dbReference type="Gene3D" id="2.60.40.150">
    <property type="entry name" value="C2 domain"/>
    <property type="match status" value="1"/>
</dbReference>
<feature type="non-terminal residue" evidence="17">
    <location>
        <position position="1"/>
    </location>
</feature>
<evidence type="ECO:0000256" key="6">
    <source>
        <dbReference type="ARBA" id="ARBA00022737"/>
    </source>
</evidence>
<dbReference type="SMART" id="SM00209">
    <property type="entry name" value="TSP1"/>
    <property type="match status" value="4"/>
</dbReference>
<feature type="non-terminal residue" evidence="17">
    <location>
        <position position="1158"/>
    </location>
</feature>
<dbReference type="InterPro" id="IPR038678">
    <property type="entry name" value="Spondin_N_sf"/>
</dbReference>
<dbReference type="PROSITE" id="PS51020">
    <property type="entry name" value="SPONDIN"/>
    <property type="match status" value="1"/>
</dbReference>
<evidence type="ECO:0000256" key="9">
    <source>
        <dbReference type="ARBA" id="ARBA00023180"/>
    </source>
</evidence>
<dbReference type="InterPro" id="IPR036383">
    <property type="entry name" value="TSP1_rpt_sf"/>
</dbReference>
<keyword evidence="8" id="KW-1015">Disulfide bond</keyword>
<dbReference type="GO" id="GO:0046872">
    <property type="term" value="F:metal ion binding"/>
    <property type="evidence" value="ECO:0007669"/>
    <property type="project" value="UniProtKB-KW"/>
</dbReference>
<evidence type="ECO:0000259" key="15">
    <source>
        <dbReference type="PROSITE" id="PS51020"/>
    </source>
</evidence>
<dbReference type="NCBIfam" id="NF038123">
    <property type="entry name" value="NF038123_dom"/>
    <property type="match status" value="1"/>
</dbReference>
<dbReference type="PROSITE" id="PS51132">
    <property type="entry name" value="OLF"/>
    <property type="match status" value="1"/>
</dbReference>
<evidence type="ECO:0000256" key="4">
    <source>
        <dbReference type="ARBA" id="ARBA00022723"/>
    </source>
</evidence>
<dbReference type="AlphaFoldDB" id="A0A8X7X8U5"/>
<evidence type="ECO:0000313" key="17">
    <source>
        <dbReference type="EMBL" id="KAG2463279.1"/>
    </source>
</evidence>
<dbReference type="Pfam" id="PF00090">
    <property type="entry name" value="TSP_1"/>
    <property type="match status" value="3"/>
</dbReference>
<evidence type="ECO:0000256" key="1">
    <source>
        <dbReference type="ARBA" id="ARBA00004498"/>
    </source>
</evidence>
<dbReference type="PROSITE" id="PS50092">
    <property type="entry name" value="TSP1"/>
    <property type="match status" value="4"/>
</dbReference>
<feature type="transmembrane region" description="Helical" evidence="13">
    <location>
        <begin position="512"/>
        <end position="533"/>
    </location>
</feature>
<dbReference type="FunFam" id="2.20.100.10:FF:000026">
    <property type="entry name" value="Spondin 1"/>
    <property type="match status" value="1"/>
</dbReference>
<evidence type="ECO:0000256" key="7">
    <source>
        <dbReference type="ARBA" id="ARBA00022889"/>
    </source>
</evidence>
<dbReference type="InterPro" id="IPR009465">
    <property type="entry name" value="Spondin_N"/>
</dbReference>
<keyword evidence="11" id="KW-0175">Coiled coil</keyword>
<evidence type="ECO:0000259" key="16">
    <source>
        <dbReference type="PROSITE" id="PS51132"/>
    </source>
</evidence>
<dbReference type="InterPro" id="IPR000008">
    <property type="entry name" value="C2_dom"/>
</dbReference>
<keyword evidence="9" id="KW-0325">Glycoprotein</keyword>
<evidence type="ECO:0000256" key="10">
    <source>
        <dbReference type="PROSITE-ProRule" id="PRU00446"/>
    </source>
</evidence>
<evidence type="ECO:0000256" key="11">
    <source>
        <dbReference type="SAM" id="Coils"/>
    </source>
</evidence>
<keyword evidence="3" id="KW-0272">Extracellular matrix</keyword>
<organism evidence="17 18">
    <name type="scientific">Polypterus senegalus</name>
    <name type="common">Senegal bichir</name>
    <dbReference type="NCBI Taxonomy" id="55291"/>
    <lineage>
        <taxon>Eukaryota</taxon>
        <taxon>Metazoa</taxon>
        <taxon>Chordata</taxon>
        <taxon>Craniata</taxon>
        <taxon>Vertebrata</taxon>
        <taxon>Euteleostomi</taxon>
        <taxon>Actinopterygii</taxon>
        <taxon>Polypteriformes</taxon>
        <taxon>Polypteridae</taxon>
        <taxon>Polypterus</taxon>
    </lineage>
</organism>
<dbReference type="InterPro" id="IPR051418">
    <property type="entry name" value="Spondin/Thrombospondin_T1"/>
</dbReference>
<evidence type="ECO:0000256" key="8">
    <source>
        <dbReference type="ARBA" id="ARBA00023157"/>
    </source>
</evidence>
<accession>A0A8X7X8U5</accession>
<dbReference type="CDD" id="cd08385">
    <property type="entry name" value="C2A_Synaptotagmin-1-5-6-9-10"/>
    <property type="match status" value="1"/>
</dbReference>
<keyword evidence="13" id="KW-0812">Transmembrane</keyword>
<feature type="region of interest" description="Disordered" evidence="12">
    <location>
        <begin position="369"/>
        <end position="401"/>
    </location>
</feature>
<evidence type="ECO:0000256" key="3">
    <source>
        <dbReference type="ARBA" id="ARBA00022530"/>
    </source>
</evidence>